<dbReference type="Proteomes" id="UP001597344">
    <property type="component" value="Unassembled WGS sequence"/>
</dbReference>
<dbReference type="InterPro" id="IPR001509">
    <property type="entry name" value="Epimerase_deHydtase"/>
</dbReference>
<gene>
    <name evidence="4" type="ORF">ACFSJT_17090</name>
</gene>
<organism evidence="4 5">
    <name type="scientific">Aquimarina celericrescens</name>
    <dbReference type="NCBI Taxonomy" id="1964542"/>
    <lineage>
        <taxon>Bacteria</taxon>
        <taxon>Pseudomonadati</taxon>
        <taxon>Bacteroidota</taxon>
        <taxon>Flavobacteriia</taxon>
        <taxon>Flavobacteriales</taxon>
        <taxon>Flavobacteriaceae</taxon>
        <taxon>Aquimarina</taxon>
    </lineage>
</organism>
<proteinExistence type="inferred from homology"/>
<evidence type="ECO:0000259" key="2">
    <source>
        <dbReference type="Pfam" id="PF01370"/>
    </source>
</evidence>
<evidence type="ECO:0000259" key="3">
    <source>
        <dbReference type="Pfam" id="PF08338"/>
    </source>
</evidence>
<feature type="domain" description="NAD-dependent epimerase/dehydratase" evidence="2">
    <location>
        <begin position="3"/>
        <end position="224"/>
    </location>
</feature>
<evidence type="ECO:0000313" key="4">
    <source>
        <dbReference type="EMBL" id="MFD2188525.1"/>
    </source>
</evidence>
<name>A0ABW5B1I7_9FLAO</name>
<dbReference type="InterPro" id="IPR013549">
    <property type="entry name" value="DUF1731"/>
</dbReference>
<accession>A0ABW5B1I7</accession>
<dbReference type="SUPFAM" id="SSF51735">
    <property type="entry name" value="NAD(P)-binding Rossmann-fold domains"/>
    <property type="match status" value="1"/>
</dbReference>
<dbReference type="EMBL" id="JBHUHY010000017">
    <property type="protein sequence ID" value="MFD2188525.1"/>
    <property type="molecule type" value="Genomic_DNA"/>
</dbReference>
<dbReference type="NCBIfam" id="TIGR01777">
    <property type="entry name" value="yfcH"/>
    <property type="match status" value="1"/>
</dbReference>
<feature type="domain" description="DUF1731" evidence="3">
    <location>
        <begin position="253"/>
        <end position="299"/>
    </location>
</feature>
<dbReference type="InterPro" id="IPR010099">
    <property type="entry name" value="SDR39U1"/>
</dbReference>
<keyword evidence="5" id="KW-1185">Reference proteome</keyword>
<dbReference type="RefSeq" id="WP_378321557.1">
    <property type="nucleotide sequence ID" value="NZ_JBHUHY010000017.1"/>
</dbReference>
<protein>
    <submittedName>
        <fullName evidence="4">TIGR01777 family oxidoreductase</fullName>
    </submittedName>
</protein>
<dbReference type="InterPro" id="IPR036291">
    <property type="entry name" value="NAD(P)-bd_dom_sf"/>
</dbReference>
<dbReference type="PANTHER" id="PTHR11092:SF0">
    <property type="entry name" value="EPIMERASE FAMILY PROTEIN SDR39U1"/>
    <property type="match status" value="1"/>
</dbReference>
<reference evidence="5" key="1">
    <citation type="journal article" date="2019" name="Int. J. Syst. Evol. Microbiol.">
        <title>The Global Catalogue of Microorganisms (GCM) 10K type strain sequencing project: providing services to taxonomists for standard genome sequencing and annotation.</title>
        <authorList>
            <consortium name="The Broad Institute Genomics Platform"/>
            <consortium name="The Broad Institute Genome Sequencing Center for Infectious Disease"/>
            <person name="Wu L."/>
            <person name="Ma J."/>
        </authorList>
    </citation>
    <scope>NUCLEOTIDE SEQUENCE [LARGE SCALE GENOMIC DNA]</scope>
    <source>
        <strain evidence="5">DT92</strain>
    </source>
</reference>
<sequence>MKVLITGATGTIGQEIVKLCHQSNIDVNYLTTSKSKVNTTSSYKGYFWDPKNNQIDTNCFDGVEVIINLVGATIAKRWTSSYKKEIISSRVETATLILESLKNINHTVRHIISASAIGIYPDSFQNYYMEDSPQRDTGFLGKVVTKWEDAVLEFKTLGIGVSLLRIGLVLSKEGGAFPKIAKPIRYGLGAVFGSGKQWQSWIHISDLARMFMFIMQEELSGVYNAVALNPVSNKKLTYTIADKLGKKIILPGIPKFMMQLILGEMHILLFASQRVCSGKISDTGFEFIYENINPAVSDLLDDVE</sequence>
<dbReference type="PANTHER" id="PTHR11092">
    <property type="entry name" value="SUGAR NUCLEOTIDE EPIMERASE RELATED"/>
    <property type="match status" value="1"/>
</dbReference>
<dbReference type="Gene3D" id="3.40.50.720">
    <property type="entry name" value="NAD(P)-binding Rossmann-like Domain"/>
    <property type="match status" value="1"/>
</dbReference>
<dbReference type="Pfam" id="PF08338">
    <property type="entry name" value="DUF1731"/>
    <property type="match status" value="1"/>
</dbReference>
<comment type="caution">
    <text evidence="4">The sequence shown here is derived from an EMBL/GenBank/DDBJ whole genome shotgun (WGS) entry which is preliminary data.</text>
</comment>
<evidence type="ECO:0000313" key="5">
    <source>
        <dbReference type="Proteomes" id="UP001597344"/>
    </source>
</evidence>
<comment type="similarity">
    <text evidence="1">Belongs to the NAD(P)-dependent epimerase/dehydratase family. SDR39U1 subfamily.</text>
</comment>
<evidence type="ECO:0000256" key="1">
    <source>
        <dbReference type="ARBA" id="ARBA00009353"/>
    </source>
</evidence>
<dbReference type="Pfam" id="PF01370">
    <property type="entry name" value="Epimerase"/>
    <property type="match status" value="1"/>
</dbReference>